<evidence type="ECO:0000313" key="2">
    <source>
        <dbReference type="Proteomes" id="UP000676917"/>
    </source>
</evidence>
<dbReference type="AlphaFoldDB" id="A0A919XA81"/>
<sequence length="224" mass="25961">MKLFQVRKGYFVFYQNELHKVYGVKPMFKKSIHLYRLKDMKQVLTSANEITYYKPKHNDTFIFSGKRYTIDESRRPNPGDYILITKPAPDFLDRYSLNSIEKVASIENENVITTRDNGVKHDEYVVMVPGRAEASQEIAYYDKSLVPEDQQIEDESITYLSDSDDDNVKPVVGDVFLDIESNTKAMIVAMTGSEVIFGHGKRVSIPDLFEEEKYKVIFRIEEDS</sequence>
<comment type="caution">
    <text evidence="1">The sequence shown here is derived from an EMBL/GenBank/DDBJ whole genome shotgun (WGS) entry which is preliminary data.</text>
</comment>
<protein>
    <submittedName>
        <fullName evidence="1">Uncharacterized protein</fullName>
    </submittedName>
</protein>
<organism evidence="1 2">
    <name type="scientific">Ornithinibacillus bavariensis</name>
    <dbReference type="NCBI Taxonomy" id="545502"/>
    <lineage>
        <taxon>Bacteria</taxon>
        <taxon>Bacillati</taxon>
        <taxon>Bacillota</taxon>
        <taxon>Bacilli</taxon>
        <taxon>Bacillales</taxon>
        <taxon>Bacillaceae</taxon>
        <taxon>Ornithinibacillus</taxon>
    </lineage>
</organism>
<reference evidence="1" key="1">
    <citation type="submission" date="2021-03" db="EMBL/GenBank/DDBJ databases">
        <title>Antimicrobial resistance genes in bacteria isolated from Japanese honey, and their potential for conferring macrolide and lincosamide resistance in the American foulbrood pathogen Paenibacillus larvae.</title>
        <authorList>
            <person name="Okamoto M."/>
            <person name="Kumagai M."/>
            <person name="Kanamori H."/>
            <person name="Takamatsu D."/>
        </authorList>
    </citation>
    <scope>NUCLEOTIDE SEQUENCE</scope>
    <source>
        <strain evidence="1">J43TS3</strain>
    </source>
</reference>
<dbReference type="Proteomes" id="UP000676917">
    <property type="component" value="Unassembled WGS sequence"/>
</dbReference>
<keyword evidence="2" id="KW-1185">Reference proteome</keyword>
<gene>
    <name evidence="1" type="ORF">J43TS3_25250</name>
</gene>
<evidence type="ECO:0000313" key="1">
    <source>
        <dbReference type="EMBL" id="GIO27914.1"/>
    </source>
</evidence>
<dbReference type="EMBL" id="BORP01000005">
    <property type="protein sequence ID" value="GIO27914.1"/>
    <property type="molecule type" value="Genomic_DNA"/>
</dbReference>
<accession>A0A919XA81</accession>
<proteinExistence type="predicted"/>
<dbReference type="RefSeq" id="WP_212921389.1">
    <property type="nucleotide sequence ID" value="NZ_BORP01000005.1"/>
</dbReference>
<name>A0A919XA81_9BACI</name>